<dbReference type="Proteomes" id="UP001204746">
    <property type="component" value="Unassembled WGS sequence"/>
</dbReference>
<name>A0ABT1V8M1_9ACTN</name>
<sequence>MKFNAPLTNAVIFHNAPDIAEIACWLLAAGCWLLAAGGRLRDRPRGLGPGLAVPARAHQRDPVSCPTHEPGIQPEAYGPKPDVDFTQLRTENPTSKNISQTASPNTGIGTACRPCPATVNAAPRRTRRCPWPGTERAIQ</sequence>
<feature type="region of interest" description="Disordered" evidence="1">
    <location>
        <begin position="55"/>
        <end position="82"/>
    </location>
</feature>
<gene>
    <name evidence="2" type="ORF">NP777_36795</name>
</gene>
<organism evidence="2 3">
    <name type="scientific">Streptomyces rugosispiralis</name>
    <dbReference type="NCBI Taxonomy" id="2967341"/>
    <lineage>
        <taxon>Bacteria</taxon>
        <taxon>Bacillati</taxon>
        <taxon>Actinomycetota</taxon>
        <taxon>Actinomycetes</taxon>
        <taxon>Kitasatosporales</taxon>
        <taxon>Streptomycetaceae</taxon>
        <taxon>Streptomyces</taxon>
    </lineage>
</organism>
<evidence type="ECO:0000313" key="2">
    <source>
        <dbReference type="EMBL" id="MCQ8193722.1"/>
    </source>
</evidence>
<dbReference type="EMBL" id="JANIAA010000038">
    <property type="protein sequence ID" value="MCQ8193722.1"/>
    <property type="molecule type" value="Genomic_DNA"/>
</dbReference>
<accession>A0ABT1V8M1</accession>
<keyword evidence="3" id="KW-1185">Reference proteome</keyword>
<protein>
    <submittedName>
        <fullName evidence="2">Uncharacterized protein</fullName>
    </submittedName>
</protein>
<evidence type="ECO:0000313" key="3">
    <source>
        <dbReference type="Proteomes" id="UP001204746"/>
    </source>
</evidence>
<reference evidence="2 3" key="1">
    <citation type="submission" date="2022-07" db="EMBL/GenBank/DDBJ databases">
        <authorList>
            <person name="Phongsopitanun W."/>
            <person name="Tanasupawat S."/>
        </authorList>
    </citation>
    <scope>NUCLEOTIDE SEQUENCE [LARGE SCALE GENOMIC DNA]</scope>
    <source>
        <strain evidence="2 3">RCU-064</strain>
    </source>
</reference>
<comment type="caution">
    <text evidence="2">The sequence shown here is derived from an EMBL/GenBank/DDBJ whole genome shotgun (WGS) entry which is preliminary data.</text>
</comment>
<dbReference type="RefSeq" id="WP_256654530.1">
    <property type="nucleotide sequence ID" value="NZ_JANIAA010000038.1"/>
</dbReference>
<proteinExistence type="predicted"/>
<evidence type="ECO:0000256" key="1">
    <source>
        <dbReference type="SAM" id="MobiDB-lite"/>
    </source>
</evidence>